<comment type="similarity">
    <text evidence="1">Belongs to the SMP-30/CGR1 family.</text>
</comment>
<comment type="cofactor">
    <cofactor evidence="3">
        <name>Zn(2+)</name>
        <dbReference type="ChEBI" id="CHEBI:29105"/>
    </cofactor>
    <text evidence="3">Binds 1 divalent metal cation per subunit.</text>
</comment>
<dbReference type="GO" id="GO:0005509">
    <property type="term" value="F:calcium ion binding"/>
    <property type="evidence" value="ECO:0007669"/>
    <property type="project" value="TreeGrafter"/>
</dbReference>
<feature type="domain" description="SMP-30/Gluconolactonase/LRE-like region" evidence="4">
    <location>
        <begin position="31"/>
        <end position="289"/>
    </location>
</feature>
<feature type="binding site" evidence="3">
    <location>
        <position position="231"/>
    </location>
    <ligand>
        <name>a divalent metal cation</name>
        <dbReference type="ChEBI" id="CHEBI:60240"/>
    </ligand>
</feature>
<evidence type="ECO:0000313" key="5">
    <source>
        <dbReference type="EMBL" id="TQV80097.1"/>
    </source>
</evidence>
<feature type="binding site" evidence="3">
    <location>
        <position position="124"/>
    </location>
    <ligand>
        <name>substrate</name>
    </ligand>
</feature>
<dbReference type="Gene3D" id="2.120.10.30">
    <property type="entry name" value="TolB, C-terminal domain"/>
    <property type="match status" value="1"/>
</dbReference>
<comment type="caution">
    <text evidence="5">The sequence shown here is derived from an EMBL/GenBank/DDBJ whole genome shotgun (WGS) entry which is preliminary data.</text>
</comment>
<dbReference type="InterPro" id="IPR013658">
    <property type="entry name" value="SGL"/>
</dbReference>
<feature type="active site" description="Proton donor/acceptor" evidence="2">
    <location>
        <position position="231"/>
    </location>
</feature>
<dbReference type="EMBL" id="VHSG01000010">
    <property type="protein sequence ID" value="TQV80097.1"/>
    <property type="molecule type" value="Genomic_DNA"/>
</dbReference>
<evidence type="ECO:0000259" key="4">
    <source>
        <dbReference type="Pfam" id="PF08450"/>
    </source>
</evidence>
<sequence length="326" mass="35031">MKNEANHGDTDNPPTTANAGAHCVWQLESALGEGIVWCPDLQALLWTDILGHRLYYYQPTTGSKATWTLPEPLTCIVPCIQGGYLATFPSGLYLCQLKLDGEKNFSRLMRLASLDQEPANNRPNDGCCDYWGNLWFGTMDSGEKQPSGAFYHYSALGGLRKVVDGIAITNGPVITPPTPSADTGDAKETTSRIYYTDTVQQTLFQATITAAGELYDARSFYQFSPADGYPDGMTIDAEHHLWCCLWGGGRIVRISPAGSIVDELPLPVSQVTKCAFAGAGQTGLYAVTARKGLDATALAGQPLAGSLFYLPTVTGGLPTARFALSD</sequence>
<reference evidence="5 6" key="1">
    <citation type="submission" date="2019-06" db="EMBL/GenBank/DDBJ databases">
        <title>Whole genome sequence for Cellvibrionaceae sp. R142.</title>
        <authorList>
            <person name="Wang G."/>
        </authorList>
    </citation>
    <scope>NUCLEOTIDE SEQUENCE [LARGE SCALE GENOMIC DNA]</scope>
    <source>
        <strain evidence="5 6">R142</strain>
    </source>
</reference>
<keyword evidence="3" id="KW-0479">Metal-binding</keyword>
<protein>
    <submittedName>
        <fullName evidence="5">SMP-30/gluconolactonase/LRE family protein</fullName>
    </submittedName>
</protein>
<dbReference type="Proteomes" id="UP000319732">
    <property type="component" value="Unassembled WGS sequence"/>
</dbReference>
<dbReference type="PANTHER" id="PTHR10907:SF47">
    <property type="entry name" value="REGUCALCIN"/>
    <property type="match status" value="1"/>
</dbReference>
<feature type="binding site" evidence="3">
    <location>
        <position position="170"/>
    </location>
    <ligand>
        <name>a divalent metal cation</name>
        <dbReference type="ChEBI" id="CHEBI:60240"/>
    </ligand>
</feature>
<name>A0A545TS96_9GAMM</name>
<organism evidence="5 6">
    <name type="scientific">Exilibacterium tricleocarpae</name>
    <dbReference type="NCBI Taxonomy" id="2591008"/>
    <lineage>
        <taxon>Bacteria</taxon>
        <taxon>Pseudomonadati</taxon>
        <taxon>Pseudomonadota</taxon>
        <taxon>Gammaproteobacteria</taxon>
        <taxon>Cellvibrionales</taxon>
        <taxon>Cellvibrionaceae</taxon>
        <taxon>Exilibacterium</taxon>
    </lineage>
</organism>
<evidence type="ECO:0000256" key="1">
    <source>
        <dbReference type="ARBA" id="ARBA00008853"/>
    </source>
</evidence>
<dbReference type="SUPFAM" id="SSF63829">
    <property type="entry name" value="Calcium-dependent phosphotriesterase"/>
    <property type="match status" value="1"/>
</dbReference>
<dbReference type="PANTHER" id="PTHR10907">
    <property type="entry name" value="REGUCALCIN"/>
    <property type="match status" value="1"/>
</dbReference>
<dbReference type="Pfam" id="PF08450">
    <property type="entry name" value="SGL"/>
    <property type="match status" value="1"/>
</dbReference>
<feature type="binding site" evidence="3">
    <location>
        <position position="33"/>
    </location>
    <ligand>
        <name>a divalent metal cation</name>
        <dbReference type="ChEBI" id="CHEBI:60240"/>
    </ligand>
</feature>
<dbReference type="RefSeq" id="WP_142904196.1">
    <property type="nucleotide sequence ID" value="NZ_ML660092.1"/>
</dbReference>
<evidence type="ECO:0000313" key="6">
    <source>
        <dbReference type="Proteomes" id="UP000319732"/>
    </source>
</evidence>
<proteinExistence type="inferred from homology"/>
<dbReference type="OrthoDB" id="9775406at2"/>
<keyword evidence="3" id="KW-0862">Zinc</keyword>
<keyword evidence="6" id="KW-1185">Reference proteome</keyword>
<evidence type="ECO:0000256" key="2">
    <source>
        <dbReference type="PIRSR" id="PIRSR605511-1"/>
    </source>
</evidence>
<accession>A0A545TS96</accession>
<dbReference type="PRINTS" id="PR01790">
    <property type="entry name" value="SMP30FAMILY"/>
</dbReference>
<dbReference type="GO" id="GO:0004341">
    <property type="term" value="F:gluconolactonase activity"/>
    <property type="evidence" value="ECO:0007669"/>
    <property type="project" value="TreeGrafter"/>
</dbReference>
<evidence type="ECO:0000256" key="3">
    <source>
        <dbReference type="PIRSR" id="PIRSR605511-2"/>
    </source>
</evidence>
<gene>
    <name evidence="5" type="ORF">FKG94_10535</name>
</gene>
<dbReference type="AlphaFoldDB" id="A0A545TS96"/>
<dbReference type="InterPro" id="IPR011042">
    <property type="entry name" value="6-blade_b-propeller_TolB-like"/>
</dbReference>
<feature type="binding site" evidence="3">
    <location>
        <position position="122"/>
    </location>
    <ligand>
        <name>substrate</name>
    </ligand>
</feature>
<dbReference type="InterPro" id="IPR005511">
    <property type="entry name" value="SMP-30"/>
</dbReference>
<dbReference type="GO" id="GO:0019853">
    <property type="term" value="P:L-ascorbic acid biosynthetic process"/>
    <property type="evidence" value="ECO:0007669"/>
    <property type="project" value="TreeGrafter"/>
</dbReference>